<dbReference type="InterPro" id="IPR051784">
    <property type="entry name" value="Nod_factor_ABC_transporter"/>
</dbReference>
<dbReference type="EMBL" id="JAUSWN010000017">
    <property type="protein sequence ID" value="MDQ0480290.1"/>
    <property type="molecule type" value="Genomic_DNA"/>
</dbReference>
<feature type="transmembrane region" description="Helical" evidence="1">
    <location>
        <begin position="142"/>
        <end position="166"/>
    </location>
</feature>
<feature type="transmembrane region" description="Helical" evidence="1">
    <location>
        <begin position="236"/>
        <end position="257"/>
    </location>
</feature>
<gene>
    <name evidence="3" type="ORF">QOZ93_002038</name>
</gene>
<dbReference type="PROSITE" id="PS51012">
    <property type="entry name" value="ABC_TM2"/>
    <property type="match status" value="1"/>
</dbReference>
<feature type="transmembrane region" description="Helical" evidence="1">
    <location>
        <begin position="109"/>
        <end position="136"/>
    </location>
</feature>
<reference evidence="3 4" key="1">
    <citation type="submission" date="2023-07" db="EMBL/GenBank/DDBJ databases">
        <title>Genomic Encyclopedia of Type Strains, Phase IV (KMG-IV): sequencing the most valuable type-strain genomes for metagenomic binning, comparative biology and taxonomic classification.</title>
        <authorList>
            <person name="Goeker M."/>
        </authorList>
    </citation>
    <scope>NUCLEOTIDE SEQUENCE [LARGE SCALE GENOMIC DNA]</scope>
    <source>
        <strain evidence="3 4">DSM 1400</strain>
    </source>
</reference>
<proteinExistence type="predicted"/>
<keyword evidence="1" id="KW-1133">Transmembrane helix</keyword>
<dbReference type="Proteomes" id="UP001224418">
    <property type="component" value="Unassembled WGS sequence"/>
</dbReference>
<feature type="transmembrane region" description="Helical" evidence="1">
    <location>
        <begin position="20"/>
        <end position="42"/>
    </location>
</feature>
<accession>A0ABU0JT66</accession>
<name>A0ABU0JT66_HATLI</name>
<feature type="transmembrane region" description="Helical" evidence="1">
    <location>
        <begin position="62"/>
        <end position="86"/>
    </location>
</feature>
<keyword evidence="1" id="KW-0812">Transmembrane</keyword>
<feature type="transmembrane region" description="Helical" evidence="1">
    <location>
        <begin position="178"/>
        <end position="199"/>
    </location>
</feature>
<comment type="caution">
    <text evidence="3">The sequence shown here is derived from an EMBL/GenBank/DDBJ whole genome shotgun (WGS) entry which is preliminary data.</text>
</comment>
<organism evidence="3 4">
    <name type="scientific">Hathewaya limosa</name>
    <name type="common">Clostridium limosum</name>
    <dbReference type="NCBI Taxonomy" id="1536"/>
    <lineage>
        <taxon>Bacteria</taxon>
        <taxon>Bacillati</taxon>
        <taxon>Bacillota</taxon>
        <taxon>Clostridia</taxon>
        <taxon>Eubacteriales</taxon>
        <taxon>Clostridiaceae</taxon>
        <taxon>Hathewaya</taxon>
    </lineage>
</organism>
<dbReference type="RefSeq" id="WP_307356179.1">
    <property type="nucleotide sequence ID" value="NZ_BAAACJ010000013.1"/>
</dbReference>
<dbReference type="PANTHER" id="PTHR43229">
    <property type="entry name" value="NODULATION PROTEIN J"/>
    <property type="match status" value="1"/>
</dbReference>
<evidence type="ECO:0000256" key="1">
    <source>
        <dbReference type="SAM" id="Phobius"/>
    </source>
</evidence>
<sequence>MVRIIGIFKANFYTAKRYKIDWAGSLLYPLFNILPAVLLIFYSGSTGISSFLGLPTTNIETYIKYLMIGTVYWGYVEVLWSTIFMLRSYMKSGQFEDIFLSPIKCIENILGWAVLGIIRTTIESLPLIILVIIISYKSLTLMNIAIVLGIFLMSVIASFGMTFFIFGLTLIIKEGDQLASFIGNSAPFLGGLYFPIMLLPSPLRYISFIFPFTWGVDILRGTLLNINTIFSIRHEFIILVILSIGYLIIGKVAYYMLEKKARNVGVHGF</sequence>
<feature type="domain" description="ABC transmembrane type-2" evidence="2">
    <location>
        <begin position="24"/>
        <end position="257"/>
    </location>
</feature>
<feature type="transmembrane region" description="Helical" evidence="1">
    <location>
        <begin position="205"/>
        <end position="224"/>
    </location>
</feature>
<evidence type="ECO:0000313" key="4">
    <source>
        <dbReference type="Proteomes" id="UP001224418"/>
    </source>
</evidence>
<dbReference type="InterPro" id="IPR047817">
    <property type="entry name" value="ABC2_TM_bact-type"/>
</dbReference>
<keyword evidence="4" id="KW-1185">Reference proteome</keyword>
<keyword evidence="1" id="KW-0472">Membrane</keyword>
<evidence type="ECO:0000259" key="2">
    <source>
        <dbReference type="PROSITE" id="PS51012"/>
    </source>
</evidence>
<evidence type="ECO:0000313" key="3">
    <source>
        <dbReference type="EMBL" id="MDQ0480290.1"/>
    </source>
</evidence>
<protein>
    <submittedName>
        <fullName evidence="3">ABC-2 type transport system permease protein</fullName>
    </submittedName>
</protein>
<dbReference type="PANTHER" id="PTHR43229:SF2">
    <property type="entry name" value="NODULATION PROTEIN J"/>
    <property type="match status" value="1"/>
</dbReference>